<evidence type="ECO:0000256" key="1">
    <source>
        <dbReference type="SAM" id="Phobius"/>
    </source>
</evidence>
<proteinExistence type="predicted"/>
<keyword evidence="1" id="KW-1133">Transmembrane helix</keyword>
<feature type="transmembrane region" description="Helical" evidence="1">
    <location>
        <begin position="6"/>
        <end position="25"/>
    </location>
</feature>
<evidence type="ECO:0000313" key="3">
    <source>
        <dbReference type="Proteomes" id="UP000774000"/>
    </source>
</evidence>
<name>A0A938XPQ6_9FIRM</name>
<keyword evidence="1" id="KW-0472">Membrane</keyword>
<reference evidence="2" key="1">
    <citation type="submission" date="2021-01" db="EMBL/GenBank/DDBJ databases">
        <title>Genomic Encyclopedia of Type Strains, Phase IV (KMG-IV): sequencing the most valuable type-strain genomes for metagenomic binning, comparative biology and taxonomic classification.</title>
        <authorList>
            <person name="Goeker M."/>
        </authorList>
    </citation>
    <scope>NUCLEOTIDE SEQUENCE</scope>
    <source>
        <strain evidence="2">DSM 23230</strain>
    </source>
</reference>
<feature type="transmembrane region" description="Helical" evidence="1">
    <location>
        <begin position="81"/>
        <end position="103"/>
    </location>
</feature>
<organism evidence="2 3">
    <name type="scientific">Halanaerobacter jeridensis</name>
    <dbReference type="NCBI Taxonomy" id="706427"/>
    <lineage>
        <taxon>Bacteria</taxon>
        <taxon>Bacillati</taxon>
        <taxon>Bacillota</taxon>
        <taxon>Clostridia</taxon>
        <taxon>Halanaerobiales</taxon>
        <taxon>Halobacteroidaceae</taxon>
        <taxon>Halanaerobacter</taxon>
    </lineage>
</organism>
<dbReference type="RefSeq" id="WP_204702153.1">
    <property type="nucleotide sequence ID" value="NZ_JAFBDQ010000012.1"/>
</dbReference>
<gene>
    <name evidence="2" type="ORF">JOC47_002264</name>
</gene>
<accession>A0A938XPQ6</accession>
<sequence>MIPFSFLKTILVVLPEQILMLYVGLGLIDIRINFNNALKVATGGAIVVWALRSGLNLYGLHALVTMVYLIIAVKFIKRITFFVATTAMLITYILLFFNEYLLFLGWRLTFEQAIVDFISDSLVNFLLIAYLSKVLFLVLGLLIYYYDFKLIDLAGGQNESTR</sequence>
<feature type="transmembrane region" description="Helical" evidence="1">
    <location>
        <begin position="123"/>
        <end position="146"/>
    </location>
</feature>
<comment type="caution">
    <text evidence="2">The sequence shown here is derived from an EMBL/GenBank/DDBJ whole genome shotgun (WGS) entry which is preliminary data.</text>
</comment>
<protein>
    <submittedName>
        <fullName evidence="2">Uncharacterized protein</fullName>
    </submittedName>
</protein>
<keyword evidence="3" id="KW-1185">Reference proteome</keyword>
<feature type="transmembrane region" description="Helical" evidence="1">
    <location>
        <begin position="57"/>
        <end position="76"/>
    </location>
</feature>
<dbReference type="AlphaFoldDB" id="A0A938XPQ6"/>
<keyword evidence="1" id="KW-0812">Transmembrane</keyword>
<evidence type="ECO:0000313" key="2">
    <source>
        <dbReference type="EMBL" id="MBM7557398.1"/>
    </source>
</evidence>
<dbReference type="Proteomes" id="UP000774000">
    <property type="component" value="Unassembled WGS sequence"/>
</dbReference>
<dbReference type="EMBL" id="JAFBDQ010000012">
    <property type="protein sequence ID" value="MBM7557398.1"/>
    <property type="molecule type" value="Genomic_DNA"/>
</dbReference>